<dbReference type="EMBL" id="WHWB01034138">
    <property type="protein sequence ID" value="KAJ7413454.1"/>
    <property type="molecule type" value="Genomic_DNA"/>
</dbReference>
<organism evidence="1 2">
    <name type="scientific">Willisornis vidua</name>
    <name type="common">Xingu scale-backed antbird</name>
    <dbReference type="NCBI Taxonomy" id="1566151"/>
    <lineage>
        <taxon>Eukaryota</taxon>
        <taxon>Metazoa</taxon>
        <taxon>Chordata</taxon>
        <taxon>Craniata</taxon>
        <taxon>Vertebrata</taxon>
        <taxon>Euteleostomi</taxon>
        <taxon>Archelosauria</taxon>
        <taxon>Archosauria</taxon>
        <taxon>Dinosauria</taxon>
        <taxon>Saurischia</taxon>
        <taxon>Theropoda</taxon>
        <taxon>Coelurosauria</taxon>
        <taxon>Aves</taxon>
        <taxon>Neognathae</taxon>
        <taxon>Neoaves</taxon>
        <taxon>Telluraves</taxon>
        <taxon>Australaves</taxon>
        <taxon>Passeriformes</taxon>
        <taxon>Thamnophilidae</taxon>
        <taxon>Willisornis</taxon>
    </lineage>
</organism>
<evidence type="ECO:0000313" key="1">
    <source>
        <dbReference type="EMBL" id="KAJ7413454.1"/>
    </source>
</evidence>
<name>A0ABQ9D2R7_9PASS</name>
<gene>
    <name evidence="1" type="ORF">WISP_90587</name>
</gene>
<sequence>MHHSMSCANSLRVNLMSSSMSLMKILKRHKADPPWSPLGYGANDHNSLAVYIQHSTFTELATLQTCVSNLETQPLCWLQSGENPYDDMESKRFDTLQHKGQSLGRAE</sequence>
<proteinExistence type="predicted"/>
<protein>
    <submittedName>
        <fullName evidence="1">Uncharacterized protein</fullName>
    </submittedName>
</protein>
<evidence type="ECO:0000313" key="2">
    <source>
        <dbReference type="Proteomes" id="UP001145742"/>
    </source>
</evidence>
<comment type="caution">
    <text evidence="1">The sequence shown here is derived from an EMBL/GenBank/DDBJ whole genome shotgun (WGS) entry which is preliminary data.</text>
</comment>
<dbReference type="Proteomes" id="UP001145742">
    <property type="component" value="Unassembled WGS sequence"/>
</dbReference>
<keyword evidence="2" id="KW-1185">Reference proteome</keyword>
<accession>A0ABQ9D2R7</accession>
<reference evidence="1" key="1">
    <citation type="submission" date="2019-10" db="EMBL/GenBank/DDBJ databases">
        <authorList>
            <person name="Soares A.E.R."/>
            <person name="Aleixo A."/>
            <person name="Schneider P."/>
            <person name="Miyaki C.Y."/>
            <person name="Schneider M.P."/>
            <person name="Mello C."/>
            <person name="Vasconcelos A.T.R."/>
        </authorList>
    </citation>
    <scope>NUCLEOTIDE SEQUENCE</scope>
    <source>
        <tissue evidence="1">Muscle</tissue>
    </source>
</reference>